<keyword evidence="7" id="KW-1185">Reference proteome</keyword>
<gene>
    <name evidence="6" type="ORF">ACFSF0_12720</name>
</gene>
<dbReference type="Gene3D" id="3.40.50.300">
    <property type="entry name" value="P-loop containing nucleotide triphosphate hydrolases"/>
    <property type="match status" value="1"/>
</dbReference>
<comment type="caution">
    <text evidence="6">The sequence shown here is derived from an EMBL/GenBank/DDBJ whole genome shotgun (WGS) entry which is preliminary data.</text>
</comment>
<sequence>MSTTYEAVAPLLVVSHITVRFGGLKAIDDVSFNLFPGELLGLIGPNGAGKTTCLRSITGVVRAQEGSVTLDGQPLDGLAIEKRIRRGLALSQQLVKPLRHLSLLENVALAAGSAKTASPLASLMHVSESAEQARALELLRSVGIAERADQLPGTQPLGVLKRLEMARALALKPRVLLLDEPLAGLNSKEARSLAETIADINRSGVTIVLIEHNLGEVMRICQRLVVLDNGRKIADGEPRAVMNDPVVRAAYLGNDTLAESAAPEAAHA</sequence>
<protein>
    <submittedName>
        <fullName evidence="6">ABC transporter ATP-binding protein</fullName>
    </submittedName>
</protein>
<name>A0ABW4KWI5_9BURK</name>
<proteinExistence type="predicted"/>
<dbReference type="InterPro" id="IPR027417">
    <property type="entry name" value="P-loop_NTPase"/>
</dbReference>
<dbReference type="InterPro" id="IPR003439">
    <property type="entry name" value="ABC_transporter-like_ATP-bd"/>
</dbReference>
<keyword evidence="4 6" id="KW-0067">ATP-binding</keyword>
<keyword evidence="2" id="KW-1003">Cell membrane</keyword>
<dbReference type="PANTHER" id="PTHR45772">
    <property type="entry name" value="CONSERVED COMPONENT OF ABC TRANSPORTER FOR NATURAL AMINO ACIDS-RELATED"/>
    <property type="match status" value="1"/>
</dbReference>
<evidence type="ECO:0000256" key="3">
    <source>
        <dbReference type="ARBA" id="ARBA00022741"/>
    </source>
</evidence>
<reference evidence="7" key="1">
    <citation type="journal article" date="2019" name="Int. J. Syst. Evol. Microbiol.">
        <title>The Global Catalogue of Microorganisms (GCM) 10K type strain sequencing project: providing services to taxonomists for standard genome sequencing and annotation.</title>
        <authorList>
            <consortium name="The Broad Institute Genomics Platform"/>
            <consortium name="The Broad Institute Genome Sequencing Center for Infectious Disease"/>
            <person name="Wu L."/>
            <person name="Ma J."/>
        </authorList>
    </citation>
    <scope>NUCLEOTIDE SEQUENCE [LARGE SCALE GENOMIC DNA]</scope>
    <source>
        <strain evidence="7">LMG 29247</strain>
    </source>
</reference>
<dbReference type="RefSeq" id="WP_147913731.1">
    <property type="nucleotide sequence ID" value="NZ_JBHUEJ010000027.1"/>
</dbReference>
<dbReference type="PROSITE" id="PS50893">
    <property type="entry name" value="ABC_TRANSPORTER_2"/>
    <property type="match status" value="1"/>
</dbReference>
<dbReference type="PANTHER" id="PTHR45772:SF7">
    <property type="entry name" value="AMINO ACID ABC TRANSPORTER ATP-BINDING PROTEIN"/>
    <property type="match status" value="1"/>
</dbReference>
<feature type="domain" description="ABC transporter" evidence="5">
    <location>
        <begin position="12"/>
        <end position="254"/>
    </location>
</feature>
<keyword evidence="3" id="KW-0547">Nucleotide-binding</keyword>
<dbReference type="SMART" id="SM00382">
    <property type="entry name" value="AAA"/>
    <property type="match status" value="1"/>
</dbReference>
<evidence type="ECO:0000256" key="1">
    <source>
        <dbReference type="ARBA" id="ARBA00022448"/>
    </source>
</evidence>
<keyword evidence="2" id="KW-0472">Membrane</keyword>
<dbReference type="GO" id="GO:0005524">
    <property type="term" value="F:ATP binding"/>
    <property type="evidence" value="ECO:0007669"/>
    <property type="project" value="UniProtKB-KW"/>
</dbReference>
<evidence type="ECO:0000313" key="7">
    <source>
        <dbReference type="Proteomes" id="UP001597304"/>
    </source>
</evidence>
<evidence type="ECO:0000256" key="4">
    <source>
        <dbReference type="ARBA" id="ARBA00022840"/>
    </source>
</evidence>
<dbReference type="CDD" id="cd03219">
    <property type="entry name" value="ABC_Mj1267_LivG_branched"/>
    <property type="match status" value="1"/>
</dbReference>
<accession>A0ABW4KWI5</accession>
<evidence type="ECO:0000313" key="6">
    <source>
        <dbReference type="EMBL" id="MFD1711477.1"/>
    </source>
</evidence>
<evidence type="ECO:0000259" key="5">
    <source>
        <dbReference type="PROSITE" id="PS50893"/>
    </source>
</evidence>
<organism evidence="6 7">
    <name type="scientific">Ottowia flava</name>
    <dbReference type="NCBI Taxonomy" id="2675430"/>
    <lineage>
        <taxon>Bacteria</taxon>
        <taxon>Pseudomonadati</taxon>
        <taxon>Pseudomonadota</taxon>
        <taxon>Betaproteobacteria</taxon>
        <taxon>Burkholderiales</taxon>
        <taxon>Comamonadaceae</taxon>
        <taxon>Ottowia</taxon>
    </lineage>
</organism>
<keyword evidence="1" id="KW-0813">Transport</keyword>
<dbReference type="Pfam" id="PF00005">
    <property type="entry name" value="ABC_tran"/>
    <property type="match status" value="1"/>
</dbReference>
<dbReference type="EMBL" id="JBHUEJ010000027">
    <property type="protein sequence ID" value="MFD1711477.1"/>
    <property type="molecule type" value="Genomic_DNA"/>
</dbReference>
<dbReference type="SUPFAM" id="SSF52540">
    <property type="entry name" value="P-loop containing nucleoside triphosphate hydrolases"/>
    <property type="match status" value="1"/>
</dbReference>
<dbReference type="InterPro" id="IPR032823">
    <property type="entry name" value="BCA_ABC_TP_C"/>
</dbReference>
<evidence type="ECO:0000256" key="2">
    <source>
        <dbReference type="ARBA" id="ARBA00022475"/>
    </source>
</evidence>
<dbReference type="Pfam" id="PF12399">
    <property type="entry name" value="BCA_ABC_TP_C"/>
    <property type="match status" value="1"/>
</dbReference>
<dbReference type="InterPro" id="IPR051120">
    <property type="entry name" value="ABC_AA/LPS_Transport"/>
</dbReference>
<dbReference type="Proteomes" id="UP001597304">
    <property type="component" value="Unassembled WGS sequence"/>
</dbReference>
<dbReference type="InterPro" id="IPR003593">
    <property type="entry name" value="AAA+_ATPase"/>
</dbReference>